<evidence type="ECO:0000313" key="5">
    <source>
        <dbReference type="Proteomes" id="UP000095038"/>
    </source>
</evidence>
<keyword evidence="1" id="KW-0175">Coiled coil</keyword>
<dbReference type="InterPro" id="IPR039602">
    <property type="entry name" value="Rxt2"/>
</dbReference>
<evidence type="ECO:0000256" key="1">
    <source>
        <dbReference type="SAM" id="Coils"/>
    </source>
</evidence>
<feature type="coiled-coil region" evidence="1">
    <location>
        <begin position="199"/>
        <end position="228"/>
    </location>
</feature>
<dbReference type="Proteomes" id="UP000095038">
    <property type="component" value="Unassembled WGS sequence"/>
</dbReference>
<dbReference type="EMBL" id="KV454478">
    <property type="protein sequence ID" value="ODV62086.1"/>
    <property type="molecule type" value="Genomic_DNA"/>
</dbReference>
<feature type="compositionally biased region" description="Low complexity" evidence="2">
    <location>
        <begin position="410"/>
        <end position="424"/>
    </location>
</feature>
<evidence type="ECO:0000313" key="4">
    <source>
        <dbReference type="EMBL" id="ODV62086.1"/>
    </source>
</evidence>
<dbReference type="AlphaFoldDB" id="A0A1D2VKE9"/>
<name>A0A1D2VKE9_9ASCO</name>
<dbReference type="InterPro" id="IPR013904">
    <property type="entry name" value="RXT2_N"/>
</dbReference>
<dbReference type="GO" id="GO:0005829">
    <property type="term" value="C:cytosol"/>
    <property type="evidence" value="ECO:0007669"/>
    <property type="project" value="TreeGrafter"/>
</dbReference>
<dbReference type="RefSeq" id="XP_020048393.1">
    <property type="nucleotide sequence ID" value="XM_020193009.1"/>
</dbReference>
<protein>
    <recommendedName>
        <fullName evidence="3">Transcriptional regulatory protein RXT2 N-terminal domain-containing protein</fullName>
    </recommendedName>
</protein>
<feature type="region of interest" description="Disordered" evidence="2">
    <location>
        <begin position="133"/>
        <end position="177"/>
    </location>
</feature>
<organism evidence="4 5">
    <name type="scientific">Ascoidea rubescens DSM 1968</name>
    <dbReference type="NCBI Taxonomy" id="1344418"/>
    <lineage>
        <taxon>Eukaryota</taxon>
        <taxon>Fungi</taxon>
        <taxon>Dikarya</taxon>
        <taxon>Ascomycota</taxon>
        <taxon>Saccharomycotina</taxon>
        <taxon>Saccharomycetes</taxon>
        <taxon>Ascoideaceae</taxon>
        <taxon>Ascoidea</taxon>
    </lineage>
</organism>
<evidence type="ECO:0000256" key="2">
    <source>
        <dbReference type="SAM" id="MobiDB-lite"/>
    </source>
</evidence>
<dbReference type="Pfam" id="PF08595">
    <property type="entry name" value="RXT2_N"/>
    <property type="match status" value="1"/>
</dbReference>
<gene>
    <name evidence="4" type="ORF">ASCRUDRAFT_75295</name>
</gene>
<evidence type="ECO:0000259" key="3">
    <source>
        <dbReference type="Pfam" id="PF08595"/>
    </source>
</evidence>
<sequence length="511" mass="59123">MDQLTMNAIKTVIANRDRVKKISSENNNFDSFDQFDSLNSFDSDSKYFNHDQNDNQNIKTLPHIESNRGNKLINGSQYIRRDFLISYSNTQNILNVNLEDKEQKLLKKRKISEILNENNDIDNIATTSATTSATATNNNDNNHNHNYNLNYNHNNYNHSNNNNNNNNNNKNNLNDGINDNFNDNLLNKRKKNLNALDFNNNLNDHINRNKIENENEKKNQEFLDKLENSDSDIFLPQINTEYLLKPVNKPESIVTSKIYNKIFKSDTLRKLAERTINLIEYEQNNVVYLTKLMDRFIGADPYNFKVDNLKLPDYEYRSLKFDNLIKNNNVEFSDIYEIFGSNTSNNNKINNNNIGDLDALIKLNTSLPKKVFESPDCEGITNNLNQFYQHHLKNPNGLIKGNSTPSSRTNSNVNPNVMNGNPNGSNHNNIENAIEIDPFFALPEIDLDPDYGFDPKVADAVRKRLQLALQRNEEFVKNLQKIRMGIIRAERLKDIIFNWCKEMNGGNDIEQ</sequence>
<accession>A0A1D2VKE9</accession>
<dbReference type="GeneID" id="30966645"/>
<dbReference type="PANTHER" id="PTHR28232">
    <property type="entry name" value="TRANSCRIPTIONAL REGULATORY PROTEIN RXT2"/>
    <property type="match status" value="1"/>
</dbReference>
<dbReference type="STRING" id="1344418.A0A1D2VKE9"/>
<feature type="region of interest" description="Disordered" evidence="2">
    <location>
        <begin position="396"/>
        <end position="424"/>
    </location>
</feature>
<dbReference type="PANTHER" id="PTHR28232:SF1">
    <property type="entry name" value="TRANSCRIPTIONAL REGULATORY PROTEIN RXT2"/>
    <property type="match status" value="1"/>
</dbReference>
<dbReference type="GO" id="GO:0033698">
    <property type="term" value="C:Rpd3L complex"/>
    <property type="evidence" value="ECO:0007669"/>
    <property type="project" value="TreeGrafter"/>
</dbReference>
<reference evidence="5" key="1">
    <citation type="submission" date="2016-05" db="EMBL/GenBank/DDBJ databases">
        <title>Comparative genomics of biotechnologically important yeasts.</title>
        <authorList>
            <consortium name="DOE Joint Genome Institute"/>
            <person name="Riley R."/>
            <person name="Haridas S."/>
            <person name="Wolfe K.H."/>
            <person name="Lopes M.R."/>
            <person name="Hittinger C.T."/>
            <person name="Goker M."/>
            <person name="Salamov A."/>
            <person name="Wisecaver J."/>
            <person name="Long T.M."/>
            <person name="Aerts A.L."/>
            <person name="Barry K."/>
            <person name="Choi C."/>
            <person name="Clum A."/>
            <person name="Coughlan A.Y."/>
            <person name="Deshpande S."/>
            <person name="Douglass A.P."/>
            <person name="Hanson S.J."/>
            <person name="Klenk H.-P."/>
            <person name="Labutti K."/>
            <person name="Lapidus A."/>
            <person name="Lindquist E."/>
            <person name="Lipzen A."/>
            <person name="Meier-Kolthoff J.P."/>
            <person name="Ohm R.A."/>
            <person name="Otillar R.P."/>
            <person name="Pangilinan J."/>
            <person name="Peng Y."/>
            <person name="Rokas A."/>
            <person name="Rosa C.A."/>
            <person name="Scheuner C."/>
            <person name="Sibirny A.A."/>
            <person name="Slot J.C."/>
            <person name="Stielow J.B."/>
            <person name="Sun H."/>
            <person name="Kurtzman C.P."/>
            <person name="Blackwell M."/>
            <person name="Grigoriev I.V."/>
            <person name="Jeffries T.W."/>
        </authorList>
    </citation>
    <scope>NUCLEOTIDE SEQUENCE [LARGE SCALE GENOMIC DNA]</scope>
    <source>
        <strain evidence="5">DSM 1968</strain>
    </source>
</reference>
<dbReference type="FunCoup" id="A0A1D2VKE9">
    <property type="interactions" value="148"/>
</dbReference>
<feature type="domain" description="Transcriptional regulatory protein RXT2 N-terminal" evidence="3">
    <location>
        <begin position="66"/>
        <end position="298"/>
    </location>
</feature>
<proteinExistence type="predicted"/>
<dbReference type="OrthoDB" id="2405722at2759"/>
<dbReference type="InParanoid" id="A0A1D2VKE9"/>
<keyword evidence="5" id="KW-1185">Reference proteome</keyword>